<dbReference type="InterPro" id="IPR029058">
    <property type="entry name" value="AB_hydrolase_fold"/>
</dbReference>
<gene>
    <name evidence="2" type="ORF">CLV72_104248</name>
</gene>
<keyword evidence="3" id="KW-1185">Reference proteome</keyword>
<dbReference type="InterPro" id="IPR005645">
    <property type="entry name" value="FSH-like_dom"/>
</dbReference>
<name>A0A2T0Q4H0_9ACTN</name>
<proteinExistence type="predicted"/>
<accession>A0A2T0Q4H0</accession>
<dbReference type="Gene3D" id="3.40.50.1820">
    <property type="entry name" value="alpha/beta hydrolase"/>
    <property type="match status" value="1"/>
</dbReference>
<protein>
    <submittedName>
        <fullName evidence="2">Phospholipase/carboxylesterase</fullName>
    </submittedName>
</protein>
<evidence type="ECO:0000313" key="3">
    <source>
        <dbReference type="Proteomes" id="UP000237846"/>
    </source>
</evidence>
<evidence type="ECO:0000313" key="2">
    <source>
        <dbReference type="EMBL" id="PRX98669.1"/>
    </source>
</evidence>
<dbReference type="SUPFAM" id="SSF53474">
    <property type="entry name" value="alpha/beta-Hydrolases"/>
    <property type="match status" value="1"/>
</dbReference>
<sequence length="211" mass="22051">MSGPVAALPLSHRFHDGAPDAPVLLLLHGTGGGPGDLLGLGRELSPRSALLAPAGPVSEFGAARWFRRLAEGVFDFEDVVKQSRRLAGFIRAARYRYALDDRRLVAVGFSNGANIAAATLLLHPEALREAVLFSAMSPLPDPPDTDLAGTRALLANGRRDPMAPLDSSEGLVRELTARGAAVTTAWHPGGHTITPSGRTAARAWIAEGAGG</sequence>
<feature type="domain" description="Serine hydrolase" evidence="1">
    <location>
        <begin position="107"/>
        <end position="193"/>
    </location>
</feature>
<organism evidence="2 3">
    <name type="scientific">Allonocardiopsis opalescens</name>
    <dbReference type="NCBI Taxonomy" id="1144618"/>
    <lineage>
        <taxon>Bacteria</taxon>
        <taxon>Bacillati</taxon>
        <taxon>Actinomycetota</taxon>
        <taxon>Actinomycetes</taxon>
        <taxon>Streptosporangiales</taxon>
        <taxon>Allonocardiopsis</taxon>
    </lineage>
</organism>
<dbReference type="Proteomes" id="UP000237846">
    <property type="component" value="Unassembled WGS sequence"/>
</dbReference>
<comment type="caution">
    <text evidence="2">The sequence shown here is derived from an EMBL/GenBank/DDBJ whole genome shotgun (WGS) entry which is preliminary data.</text>
</comment>
<dbReference type="Pfam" id="PF03959">
    <property type="entry name" value="FSH1"/>
    <property type="match status" value="1"/>
</dbReference>
<evidence type="ECO:0000259" key="1">
    <source>
        <dbReference type="Pfam" id="PF03959"/>
    </source>
</evidence>
<dbReference type="OrthoDB" id="9780848at2"/>
<dbReference type="RefSeq" id="WP_106246022.1">
    <property type="nucleotide sequence ID" value="NZ_PVZC01000004.1"/>
</dbReference>
<dbReference type="AlphaFoldDB" id="A0A2T0Q4H0"/>
<dbReference type="EMBL" id="PVZC01000004">
    <property type="protein sequence ID" value="PRX98669.1"/>
    <property type="molecule type" value="Genomic_DNA"/>
</dbReference>
<reference evidence="2 3" key="1">
    <citation type="submission" date="2018-03" db="EMBL/GenBank/DDBJ databases">
        <title>Genomic Encyclopedia of Archaeal and Bacterial Type Strains, Phase II (KMG-II): from individual species to whole genera.</title>
        <authorList>
            <person name="Goeker M."/>
        </authorList>
    </citation>
    <scope>NUCLEOTIDE SEQUENCE [LARGE SCALE GENOMIC DNA]</scope>
    <source>
        <strain evidence="2 3">DSM 45601</strain>
    </source>
</reference>